<dbReference type="Proteomes" id="UP000639396">
    <property type="component" value="Unassembled WGS sequence"/>
</dbReference>
<dbReference type="EMBL" id="JACXJA010000026">
    <property type="protein sequence ID" value="MBD2864093.1"/>
    <property type="molecule type" value="Genomic_DNA"/>
</dbReference>
<evidence type="ECO:0000259" key="1">
    <source>
        <dbReference type="Pfam" id="PF01636"/>
    </source>
</evidence>
<dbReference type="Pfam" id="PF01636">
    <property type="entry name" value="APH"/>
    <property type="match status" value="1"/>
</dbReference>
<evidence type="ECO:0000313" key="2">
    <source>
        <dbReference type="EMBL" id="MBD2864093.1"/>
    </source>
</evidence>
<name>A0A927H191_9BACL</name>
<comment type="caution">
    <text evidence="2">The sequence shown here is derived from an EMBL/GenBank/DDBJ whole genome shotgun (WGS) entry which is preliminary data.</text>
</comment>
<dbReference type="SUPFAM" id="SSF56112">
    <property type="entry name" value="Protein kinase-like (PK-like)"/>
    <property type="match status" value="1"/>
</dbReference>
<dbReference type="AlphaFoldDB" id="A0A927H191"/>
<evidence type="ECO:0000313" key="3">
    <source>
        <dbReference type="Proteomes" id="UP000639396"/>
    </source>
</evidence>
<gene>
    <name evidence="2" type="ORF">IDH45_19075</name>
</gene>
<keyword evidence="3" id="KW-1185">Reference proteome</keyword>
<sequence length="313" mass="36677">MSDTTNDYDQLRLQIPALRNSAKLERINKGYSSDAKYIVYDPQERPLCLLRTYSIEQDANKRLEFRALERMEEQGVRCSRPIDIGTLPDQRLGYMIVSYIHGEEASEQLPLLSVEDQYAIGVEAGLELRKIHRIQGPADMKPWQERAEAKHRRYRQEYAKCGVRIEHESAVFSFIDRHLPLMRDRPNRFQHDDFHTGNLVVASGKLSGVIDFNRYDWGDPVHEFLKVGFFSADVSRPFAVGQIHGYYDHSEPDESFWRLYSLYVAMTIVSSVVWILKVKPEELDSMLGKIYKVIDDHDRFELTVPRWYRADWQ</sequence>
<dbReference type="RefSeq" id="WP_190929713.1">
    <property type="nucleotide sequence ID" value="NZ_JACXJA010000026.1"/>
</dbReference>
<dbReference type="PANTHER" id="PTHR41283:SF1">
    <property type="entry name" value="AMINOGLYCOSIDE PHOSPHOTRANSFERASE DOMAIN-CONTAINING PROTEIN"/>
    <property type="match status" value="1"/>
</dbReference>
<feature type="domain" description="Aminoglycoside phosphotransferase" evidence="1">
    <location>
        <begin position="24"/>
        <end position="252"/>
    </location>
</feature>
<reference evidence="2" key="1">
    <citation type="submission" date="2020-09" db="EMBL/GenBank/DDBJ databases">
        <title>A novel bacterium of genus Paenibacillus, isolated from South China Sea.</title>
        <authorList>
            <person name="Huang H."/>
            <person name="Mo K."/>
            <person name="Hu Y."/>
        </authorList>
    </citation>
    <scope>NUCLEOTIDE SEQUENCE</scope>
    <source>
        <strain evidence="2">IB182363</strain>
    </source>
</reference>
<protein>
    <submittedName>
        <fullName evidence="2">Aminoglycoside phosphotransferase family protein</fullName>
    </submittedName>
</protein>
<dbReference type="InterPro" id="IPR002575">
    <property type="entry name" value="Aminoglycoside_PTrfase"/>
</dbReference>
<proteinExistence type="predicted"/>
<dbReference type="Gene3D" id="3.90.1200.10">
    <property type="match status" value="1"/>
</dbReference>
<accession>A0A927H191</accession>
<dbReference type="InterPro" id="IPR011009">
    <property type="entry name" value="Kinase-like_dom_sf"/>
</dbReference>
<organism evidence="2 3">
    <name type="scientific">Paenibacillus oceani</name>
    <dbReference type="NCBI Taxonomy" id="2772510"/>
    <lineage>
        <taxon>Bacteria</taxon>
        <taxon>Bacillati</taxon>
        <taxon>Bacillota</taxon>
        <taxon>Bacilli</taxon>
        <taxon>Bacillales</taxon>
        <taxon>Paenibacillaceae</taxon>
        <taxon>Paenibacillus</taxon>
    </lineage>
</organism>
<dbReference type="PANTHER" id="PTHR41283">
    <property type="entry name" value="AMINOGLYCOSIDE PHOSPHOTRANSFERASE"/>
    <property type="match status" value="1"/>
</dbReference>